<feature type="domain" description="Ubiquitin-like protease family profile" evidence="5">
    <location>
        <begin position="166"/>
        <end position="340"/>
    </location>
</feature>
<evidence type="ECO:0000259" key="5">
    <source>
        <dbReference type="PROSITE" id="PS50600"/>
    </source>
</evidence>
<comment type="similarity">
    <text evidence="1">Belongs to the peptidase C48 family.</text>
</comment>
<evidence type="ECO:0000256" key="1">
    <source>
        <dbReference type="ARBA" id="ARBA00005234"/>
    </source>
</evidence>
<dbReference type="InterPro" id="IPR003653">
    <property type="entry name" value="Peptidase_C48_C"/>
</dbReference>
<dbReference type="SUPFAM" id="SSF54001">
    <property type="entry name" value="Cysteine proteinases"/>
    <property type="match status" value="1"/>
</dbReference>
<reference evidence="6" key="1">
    <citation type="journal article" date="2021" name="Nat. Commun.">
        <title>Genetic determinants of endophytism in the Arabidopsis root mycobiome.</title>
        <authorList>
            <person name="Mesny F."/>
            <person name="Miyauchi S."/>
            <person name="Thiergart T."/>
            <person name="Pickel B."/>
            <person name="Atanasova L."/>
            <person name="Karlsson M."/>
            <person name="Huettel B."/>
            <person name="Barry K.W."/>
            <person name="Haridas S."/>
            <person name="Chen C."/>
            <person name="Bauer D."/>
            <person name="Andreopoulos W."/>
            <person name="Pangilinan J."/>
            <person name="LaButti K."/>
            <person name="Riley R."/>
            <person name="Lipzen A."/>
            <person name="Clum A."/>
            <person name="Drula E."/>
            <person name="Henrissat B."/>
            <person name="Kohler A."/>
            <person name="Grigoriev I.V."/>
            <person name="Martin F.M."/>
            <person name="Hacquard S."/>
        </authorList>
    </citation>
    <scope>NUCLEOTIDE SEQUENCE</scope>
    <source>
        <strain evidence="6">MPI-CAGE-AT-0147</strain>
    </source>
</reference>
<dbReference type="Gene3D" id="3.40.395.10">
    <property type="entry name" value="Adenoviral Proteinase, Chain A"/>
    <property type="match status" value="1"/>
</dbReference>
<proteinExistence type="inferred from homology"/>
<dbReference type="PROSITE" id="PS50600">
    <property type="entry name" value="ULP_PROTEASE"/>
    <property type="match status" value="1"/>
</dbReference>
<dbReference type="EMBL" id="JAGMUV010000057">
    <property type="protein sequence ID" value="KAH7108909.1"/>
    <property type="molecule type" value="Genomic_DNA"/>
</dbReference>
<feature type="compositionally biased region" description="Polar residues" evidence="4">
    <location>
        <begin position="12"/>
        <end position="24"/>
    </location>
</feature>
<name>A0A9P9CXP4_9HYPO</name>
<sequence>MSSPVHAIVPQPYNQAATSGQSKLRNGRPRGERYWTTSETAEQRCIAKLKDAWGNHWLPSDVRTSRVLGLNSLKALCALTEAAQKHQVPLKDIWKPGHYMRKELPGERPLFTITACKNVIRSISTRESIMPSVEESGMDYIGTDESRKFGDGEAGDQMISDSERWIDLTQESPDQDARQTKRRRLDDTQLRVHKFLYQLTNEVALSDDVMDFIIRVLTNLTTSESILLQYPLWFQDPNWNQLPTRPRSLNVRSLLCFPIHHKEPLHWTLATVQINNNKAVCTFYDSITNEERAGEVETRLQQCMAEWEMSQRLVFNRSDCAQQDDATSCGVIVLSNMLNILRGESVPKLIEDPSIERQRLLSLLCNADGSLLSPEEDSLLNGMRKHAIMQASQDEIQQLIHAEEQRLMKATHAHRVATETLSDVENKAKVTKVLYENLRPLNDQTSSGYENLTERGASNVSNNENRDNEESGTRLRAVKTRVSSVMDKALETTFENGRQEGMEGCLKKVGELATGFEKQTRMISSDISQYLADIDDATTKLKQLKDVGGIKRRLDELDARIVYELLSSHT</sequence>
<dbReference type="GO" id="GO:0006508">
    <property type="term" value="P:proteolysis"/>
    <property type="evidence" value="ECO:0007669"/>
    <property type="project" value="UniProtKB-KW"/>
</dbReference>
<evidence type="ECO:0000313" key="7">
    <source>
        <dbReference type="Proteomes" id="UP000738349"/>
    </source>
</evidence>
<feature type="region of interest" description="Disordered" evidence="4">
    <location>
        <begin position="1"/>
        <end position="33"/>
    </location>
</feature>
<dbReference type="Pfam" id="PF02902">
    <property type="entry name" value="Peptidase_C48"/>
    <property type="match status" value="1"/>
</dbReference>
<protein>
    <recommendedName>
        <fullName evidence="5">Ubiquitin-like protease family profile domain-containing protein</fullName>
    </recommendedName>
</protein>
<evidence type="ECO:0000256" key="4">
    <source>
        <dbReference type="SAM" id="MobiDB-lite"/>
    </source>
</evidence>
<keyword evidence="3" id="KW-0378">Hydrolase</keyword>
<dbReference type="AlphaFoldDB" id="A0A9P9CXP4"/>
<dbReference type="InterPro" id="IPR038765">
    <property type="entry name" value="Papain-like_cys_pep_sf"/>
</dbReference>
<dbReference type="GO" id="GO:0019783">
    <property type="term" value="F:ubiquitin-like protein peptidase activity"/>
    <property type="evidence" value="ECO:0007669"/>
    <property type="project" value="UniProtKB-ARBA"/>
</dbReference>
<evidence type="ECO:0000313" key="6">
    <source>
        <dbReference type="EMBL" id="KAH7108909.1"/>
    </source>
</evidence>
<keyword evidence="7" id="KW-1185">Reference proteome</keyword>
<evidence type="ECO:0000256" key="2">
    <source>
        <dbReference type="ARBA" id="ARBA00022670"/>
    </source>
</evidence>
<dbReference type="GO" id="GO:0008234">
    <property type="term" value="F:cysteine-type peptidase activity"/>
    <property type="evidence" value="ECO:0007669"/>
    <property type="project" value="InterPro"/>
</dbReference>
<accession>A0A9P9CXP4</accession>
<comment type="caution">
    <text evidence="6">The sequence shown here is derived from an EMBL/GenBank/DDBJ whole genome shotgun (WGS) entry which is preliminary data.</text>
</comment>
<feature type="compositionally biased region" description="Polar residues" evidence="4">
    <location>
        <begin position="444"/>
        <end position="463"/>
    </location>
</feature>
<dbReference type="OrthoDB" id="5085208at2759"/>
<organism evidence="6 7">
    <name type="scientific">Dactylonectria macrodidyma</name>
    <dbReference type="NCBI Taxonomy" id="307937"/>
    <lineage>
        <taxon>Eukaryota</taxon>
        <taxon>Fungi</taxon>
        <taxon>Dikarya</taxon>
        <taxon>Ascomycota</taxon>
        <taxon>Pezizomycotina</taxon>
        <taxon>Sordariomycetes</taxon>
        <taxon>Hypocreomycetidae</taxon>
        <taxon>Hypocreales</taxon>
        <taxon>Nectriaceae</taxon>
        <taxon>Dactylonectria</taxon>
    </lineage>
</organism>
<feature type="region of interest" description="Disordered" evidence="4">
    <location>
        <begin position="444"/>
        <end position="473"/>
    </location>
</feature>
<feature type="compositionally biased region" description="Basic and acidic residues" evidence="4">
    <location>
        <begin position="464"/>
        <end position="473"/>
    </location>
</feature>
<gene>
    <name evidence="6" type="ORF">EDB81DRAFT_835133</name>
</gene>
<dbReference type="Proteomes" id="UP000738349">
    <property type="component" value="Unassembled WGS sequence"/>
</dbReference>
<keyword evidence="2" id="KW-0645">Protease</keyword>
<evidence type="ECO:0000256" key="3">
    <source>
        <dbReference type="ARBA" id="ARBA00022801"/>
    </source>
</evidence>